<evidence type="ECO:0000313" key="2">
    <source>
        <dbReference type="EnsemblMetazoa" id="ASIC009590-PA"/>
    </source>
</evidence>
<dbReference type="AlphaFoldDB" id="A0A084VVL7"/>
<gene>
    <name evidence="1" type="ORF">ZHAS_00009590</name>
</gene>
<dbReference type="EnsemblMetazoa" id="ASIC009590-RA">
    <property type="protein sequence ID" value="ASIC009590-PA"/>
    <property type="gene ID" value="ASIC009590"/>
</dbReference>
<dbReference type="Proteomes" id="UP000030765">
    <property type="component" value="Unassembled WGS sequence"/>
</dbReference>
<accession>A0A084VVL7</accession>
<dbReference type="VEuPathDB" id="VectorBase:ASIC009590"/>
<name>A0A084VVL7_ANOSI</name>
<protein>
    <submittedName>
        <fullName evidence="1 2">Type IV conjugative transfer system protein TraE</fullName>
    </submittedName>
</protein>
<dbReference type="EMBL" id="KE525157">
    <property type="protein sequence ID" value="KFB42011.1"/>
    <property type="molecule type" value="Genomic_DNA"/>
</dbReference>
<reference evidence="1 3" key="1">
    <citation type="journal article" date="2014" name="BMC Genomics">
        <title>Genome sequence of Anopheles sinensis provides insight into genetics basis of mosquito competence for malaria parasites.</title>
        <authorList>
            <person name="Zhou D."/>
            <person name="Zhang D."/>
            <person name="Ding G."/>
            <person name="Shi L."/>
            <person name="Hou Q."/>
            <person name="Ye Y."/>
            <person name="Xu Y."/>
            <person name="Zhou H."/>
            <person name="Xiong C."/>
            <person name="Li S."/>
            <person name="Yu J."/>
            <person name="Hong S."/>
            <person name="Yu X."/>
            <person name="Zou P."/>
            <person name="Chen C."/>
            <person name="Chang X."/>
            <person name="Wang W."/>
            <person name="Lv Y."/>
            <person name="Sun Y."/>
            <person name="Ma L."/>
            <person name="Shen B."/>
            <person name="Zhu C."/>
        </authorList>
    </citation>
    <scope>NUCLEOTIDE SEQUENCE [LARGE SCALE GENOMIC DNA]</scope>
</reference>
<keyword evidence="3" id="KW-1185">Reference proteome</keyword>
<dbReference type="EMBL" id="ATLV01017197">
    <property type="status" value="NOT_ANNOTATED_CDS"/>
    <property type="molecule type" value="Genomic_DNA"/>
</dbReference>
<sequence>MVTYEGVHVRAAQNCKPQRPADNRFAYPSQRVTWPLVAAGAITSCDHDMITTNERRSHMDVINESEWPGYANCCSTAIQPLISGLNSQI</sequence>
<reference evidence="2" key="2">
    <citation type="submission" date="2020-05" db="UniProtKB">
        <authorList>
            <consortium name="EnsemblMetazoa"/>
        </authorList>
    </citation>
    <scope>IDENTIFICATION</scope>
</reference>
<evidence type="ECO:0000313" key="1">
    <source>
        <dbReference type="EMBL" id="KFB42011.1"/>
    </source>
</evidence>
<proteinExistence type="predicted"/>
<evidence type="ECO:0000313" key="3">
    <source>
        <dbReference type="Proteomes" id="UP000030765"/>
    </source>
</evidence>
<organism evidence="1">
    <name type="scientific">Anopheles sinensis</name>
    <name type="common">Mosquito</name>
    <dbReference type="NCBI Taxonomy" id="74873"/>
    <lineage>
        <taxon>Eukaryota</taxon>
        <taxon>Metazoa</taxon>
        <taxon>Ecdysozoa</taxon>
        <taxon>Arthropoda</taxon>
        <taxon>Hexapoda</taxon>
        <taxon>Insecta</taxon>
        <taxon>Pterygota</taxon>
        <taxon>Neoptera</taxon>
        <taxon>Endopterygota</taxon>
        <taxon>Diptera</taxon>
        <taxon>Nematocera</taxon>
        <taxon>Culicoidea</taxon>
        <taxon>Culicidae</taxon>
        <taxon>Anophelinae</taxon>
        <taxon>Anopheles</taxon>
    </lineage>
</organism>